<reference evidence="1 2" key="1">
    <citation type="submission" date="2014-07" db="EMBL/GenBank/DDBJ databases">
        <title>Draft genome sequence of Thalassospira profundimaris S25-3-2.</title>
        <authorList>
            <person name="Lai Q."/>
            <person name="Shao Z."/>
        </authorList>
    </citation>
    <scope>NUCLEOTIDE SEQUENCE [LARGE SCALE GENOMIC DNA]</scope>
    <source>
        <strain evidence="1 2">S25-3-2</strain>
    </source>
</reference>
<evidence type="ECO:0000313" key="1">
    <source>
        <dbReference type="EMBL" id="RCK50796.1"/>
    </source>
</evidence>
<organism evidence="1 2">
    <name type="scientific">Thalassospira profundimaris</name>
    <dbReference type="NCBI Taxonomy" id="502049"/>
    <lineage>
        <taxon>Bacteria</taxon>
        <taxon>Pseudomonadati</taxon>
        <taxon>Pseudomonadota</taxon>
        <taxon>Alphaproteobacteria</taxon>
        <taxon>Rhodospirillales</taxon>
        <taxon>Thalassospiraceae</taxon>
        <taxon>Thalassospira</taxon>
    </lineage>
</organism>
<name>A0A367XAV8_9PROT</name>
<protein>
    <submittedName>
        <fullName evidence="1">Uncharacterized protein</fullName>
    </submittedName>
</protein>
<dbReference type="EMBL" id="JPWH01000007">
    <property type="protein sequence ID" value="RCK50796.1"/>
    <property type="molecule type" value="Genomic_DNA"/>
</dbReference>
<sequence>MAAGGPDKAGFWRALGVSYPHGIEFQAFQKPDLIKMNHHQSLRQGPFAPAKTGHYEKLCKIGIDVAKTALAEAIIDG</sequence>
<evidence type="ECO:0000313" key="2">
    <source>
        <dbReference type="Proteomes" id="UP000252517"/>
    </source>
</evidence>
<comment type="caution">
    <text evidence="1">The sequence shown here is derived from an EMBL/GenBank/DDBJ whole genome shotgun (WGS) entry which is preliminary data.</text>
</comment>
<dbReference type="AlphaFoldDB" id="A0A367XAV8"/>
<accession>A0A367XAV8</accession>
<gene>
    <name evidence="1" type="ORF">TH25_11000</name>
</gene>
<proteinExistence type="predicted"/>
<dbReference type="Proteomes" id="UP000252517">
    <property type="component" value="Unassembled WGS sequence"/>
</dbReference>